<dbReference type="Gene3D" id="3.40.960.10">
    <property type="entry name" value="VSR Endonuclease"/>
    <property type="match status" value="1"/>
</dbReference>
<name>A0A1I7MP47_9MICC</name>
<dbReference type="OrthoDB" id="3234479at2"/>
<dbReference type="STRING" id="574650.SAMN04487966_10842"/>
<evidence type="ECO:0000313" key="1">
    <source>
        <dbReference type="EMBL" id="SFV23692.1"/>
    </source>
</evidence>
<organism evidence="1 2">
    <name type="scientific">Micrococcus terreus</name>
    <dbReference type="NCBI Taxonomy" id="574650"/>
    <lineage>
        <taxon>Bacteria</taxon>
        <taxon>Bacillati</taxon>
        <taxon>Actinomycetota</taxon>
        <taxon>Actinomycetes</taxon>
        <taxon>Micrococcales</taxon>
        <taxon>Micrococcaceae</taxon>
        <taxon>Micrococcus</taxon>
    </lineage>
</organism>
<dbReference type="Proteomes" id="UP000198881">
    <property type="component" value="Unassembled WGS sequence"/>
</dbReference>
<dbReference type="SUPFAM" id="SSF52980">
    <property type="entry name" value="Restriction endonuclease-like"/>
    <property type="match status" value="1"/>
</dbReference>
<evidence type="ECO:0008006" key="3">
    <source>
        <dbReference type="Google" id="ProtNLM"/>
    </source>
</evidence>
<accession>A0A1I7MP47</accession>
<dbReference type="EMBL" id="FPCG01000008">
    <property type="protein sequence ID" value="SFV23692.1"/>
    <property type="molecule type" value="Genomic_DNA"/>
</dbReference>
<keyword evidence="2" id="KW-1185">Reference proteome</keyword>
<evidence type="ECO:0000313" key="2">
    <source>
        <dbReference type="Proteomes" id="UP000198881"/>
    </source>
</evidence>
<dbReference type="RefSeq" id="WP_091697979.1">
    <property type="nucleotide sequence ID" value="NZ_FPCG01000008.1"/>
</dbReference>
<sequence>MAPRSSPLLSPVFTLDEARAHGLTDYDLYRAGLESPKPGLRMAAGHQPDPLQVAGKLATRDPSLILTHQTAAHLWGLWLPSSMREPTIHLARRRGHGGIPRVDGTTGHLTAAQDQDLRMIRGVAITSPAWTWTDLASERLTLRELVAAGDSLLQRPDGPPRSGRHEGMNPLSTLAEMRELVGRRPGICGAPLLREALELVRTGVDSSPESWVRTGLLDEGWPEPEVNPLLSFEDGWSVRPDLAYRQWRIAIQYEGQHHFTEAQQYASDIHRDDRLSQRGWETIRLSSRVLTPVGWGEFTDGLRRAVQRQTR</sequence>
<dbReference type="InterPro" id="IPR011335">
    <property type="entry name" value="Restrct_endonuc-II-like"/>
</dbReference>
<dbReference type="AlphaFoldDB" id="A0A1I7MP47"/>
<protein>
    <recommendedName>
        <fullName evidence="3">DUF559 domain-containing protein</fullName>
    </recommendedName>
</protein>
<proteinExistence type="predicted"/>
<gene>
    <name evidence="1" type="ORF">SAMN04487966_10842</name>
</gene>
<reference evidence="1 2" key="1">
    <citation type="submission" date="2016-10" db="EMBL/GenBank/DDBJ databases">
        <authorList>
            <person name="de Groot N.N."/>
        </authorList>
    </citation>
    <scope>NUCLEOTIDE SEQUENCE [LARGE SCALE GENOMIC DNA]</scope>
    <source>
        <strain evidence="1 2">CGMCC 1.7054</strain>
    </source>
</reference>